<dbReference type="AlphaFoldDB" id="A0A849CG13"/>
<dbReference type="Proteomes" id="UP000586827">
    <property type="component" value="Unassembled WGS sequence"/>
</dbReference>
<keyword evidence="3" id="KW-1185">Reference proteome</keyword>
<proteinExistence type="predicted"/>
<dbReference type="RefSeq" id="WP_170264420.1">
    <property type="nucleotide sequence ID" value="NZ_JABELX010000029.1"/>
</dbReference>
<dbReference type="EMBL" id="JABELX010000029">
    <property type="protein sequence ID" value="NNH75840.1"/>
    <property type="molecule type" value="Genomic_DNA"/>
</dbReference>
<sequence>MRTGRVVACEWCARLDAEAPVEVRGEADAVVVIAIAPQRLAHPVTGRALVICEFLETKGFRVEAVHVRALREGALWTTLRGGVGGIVPAPRSSAPQPRLPFSGAALMSSRWLMAACAVLAALMFAAPAPAAPPEGQPGLITEPHSGGQAGVAVPPHPAAPAVSADGGQASPAGVSAEPLSYPQPAQAIPASPRYSVPQANPVPSQSAESTAVGQEVAADRDIVRLGAAELPRPDWLPAPIAAHERDWNAFLTGRGAAAADHAGLTDPAIDASLGVTSDEQVPPPQELVLAQAVAADPQMLVPAVTEVAEPLRSEVAAAVPEIATPVADLLGAALTPQPPA</sequence>
<protein>
    <submittedName>
        <fullName evidence="2">Uncharacterized protein</fullName>
    </submittedName>
</protein>
<evidence type="ECO:0000313" key="3">
    <source>
        <dbReference type="Proteomes" id="UP000586827"/>
    </source>
</evidence>
<reference evidence="2 3" key="1">
    <citation type="submission" date="2020-05" db="EMBL/GenBank/DDBJ databases">
        <title>MicrobeNet Type strains.</title>
        <authorList>
            <person name="Nicholson A.C."/>
        </authorList>
    </citation>
    <scope>NUCLEOTIDE SEQUENCE [LARGE SCALE GENOMIC DNA]</scope>
    <source>
        <strain evidence="2 3">JCM 3224</strain>
    </source>
</reference>
<evidence type="ECO:0000256" key="1">
    <source>
        <dbReference type="SAM" id="MobiDB-lite"/>
    </source>
</evidence>
<feature type="region of interest" description="Disordered" evidence="1">
    <location>
        <begin position="131"/>
        <end position="215"/>
    </location>
</feature>
<gene>
    <name evidence="2" type="ORF">HLB23_39330</name>
</gene>
<accession>A0A849CG13</accession>
<name>A0A849CG13_9NOCA</name>
<feature type="compositionally biased region" description="Polar residues" evidence="1">
    <location>
        <begin position="197"/>
        <end position="212"/>
    </location>
</feature>
<organism evidence="2 3">
    <name type="scientific">Nocardia uniformis</name>
    <dbReference type="NCBI Taxonomy" id="53432"/>
    <lineage>
        <taxon>Bacteria</taxon>
        <taxon>Bacillati</taxon>
        <taxon>Actinomycetota</taxon>
        <taxon>Actinomycetes</taxon>
        <taxon>Mycobacteriales</taxon>
        <taxon>Nocardiaceae</taxon>
        <taxon>Nocardia</taxon>
    </lineage>
</organism>
<comment type="caution">
    <text evidence="2">The sequence shown here is derived from an EMBL/GenBank/DDBJ whole genome shotgun (WGS) entry which is preliminary data.</text>
</comment>
<evidence type="ECO:0000313" key="2">
    <source>
        <dbReference type="EMBL" id="NNH75840.1"/>
    </source>
</evidence>